<dbReference type="EMBL" id="VBAL01000035">
    <property type="protein sequence ID" value="TMJ04996.1"/>
    <property type="molecule type" value="Genomic_DNA"/>
</dbReference>
<name>A0A537LAS2_9BACT</name>
<dbReference type="PROSITE" id="PS00409">
    <property type="entry name" value="PROKAR_NTER_METHYL"/>
    <property type="match status" value="1"/>
</dbReference>
<dbReference type="InterPro" id="IPR000983">
    <property type="entry name" value="Bac_GSPG_pilin"/>
</dbReference>
<keyword evidence="5 6" id="KW-0472">Membrane</keyword>
<keyword evidence="3 6" id="KW-0812">Transmembrane</keyword>
<reference evidence="7 8" key="1">
    <citation type="journal article" date="2019" name="Nat. Microbiol.">
        <title>Mediterranean grassland soil C-N compound turnover is dependent on rainfall and depth, and is mediated by genomically divergent microorganisms.</title>
        <authorList>
            <person name="Diamond S."/>
            <person name="Andeer P.F."/>
            <person name="Li Z."/>
            <person name="Crits-Christoph A."/>
            <person name="Burstein D."/>
            <person name="Anantharaman K."/>
            <person name="Lane K.R."/>
            <person name="Thomas B.C."/>
            <person name="Pan C."/>
            <person name="Northen T.R."/>
            <person name="Banfield J.F."/>
        </authorList>
    </citation>
    <scope>NUCLEOTIDE SEQUENCE [LARGE SCALE GENOMIC DNA]</scope>
    <source>
        <strain evidence="7">NP_4</strain>
    </source>
</reference>
<evidence type="ECO:0000256" key="4">
    <source>
        <dbReference type="ARBA" id="ARBA00022989"/>
    </source>
</evidence>
<feature type="transmembrane region" description="Helical" evidence="6">
    <location>
        <begin position="20"/>
        <end position="39"/>
    </location>
</feature>
<dbReference type="InterPro" id="IPR045584">
    <property type="entry name" value="Pilin-like"/>
</dbReference>
<protein>
    <submittedName>
        <fullName evidence="7">Prepilin-type N-terminal cleavage/methylation domain-containing protein</fullName>
    </submittedName>
</protein>
<evidence type="ECO:0000256" key="5">
    <source>
        <dbReference type="ARBA" id="ARBA00023136"/>
    </source>
</evidence>
<accession>A0A537LAS2</accession>
<organism evidence="7 8">
    <name type="scientific">Candidatus Segetimicrobium genomatis</name>
    <dbReference type="NCBI Taxonomy" id="2569760"/>
    <lineage>
        <taxon>Bacteria</taxon>
        <taxon>Bacillati</taxon>
        <taxon>Candidatus Sysuimicrobiota</taxon>
        <taxon>Candidatus Sysuimicrobiia</taxon>
        <taxon>Candidatus Sysuimicrobiales</taxon>
        <taxon>Candidatus Segetimicrobiaceae</taxon>
        <taxon>Candidatus Segetimicrobium</taxon>
    </lineage>
</organism>
<evidence type="ECO:0000256" key="2">
    <source>
        <dbReference type="ARBA" id="ARBA00022481"/>
    </source>
</evidence>
<dbReference type="Pfam" id="PF07963">
    <property type="entry name" value="N_methyl"/>
    <property type="match status" value="1"/>
</dbReference>
<evidence type="ECO:0000313" key="8">
    <source>
        <dbReference type="Proteomes" id="UP000319353"/>
    </source>
</evidence>
<dbReference type="SUPFAM" id="SSF54523">
    <property type="entry name" value="Pili subunits"/>
    <property type="match status" value="1"/>
</dbReference>
<keyword evidence="2" id="KW-0488">Methylation</keyword>
<gene>
    <name evidence="7" type="ORF">E6H01_03790</name>
</gene>
<dbReference type="Gene3D" id="3.30.700.10">
    <property type="entry name" value="Glycoprotein, Type 4 Pilin"/>
    <property type="match status" value="1"/>
</dbReference>
<dbReference type="AlphaFoldDB" id="A0A537LAS2"/>
<keyword evidence="4 6" id="KW-1133">Transmembrane helix</keyword>
<dbReference type="NCBIfam" id="TIGR02532">
    <property type="entry name" value="IV_pilin_GFxxxE"/>
    <property type="match status" value="1"/>
</dbReference>
<dbReference type="GO" id="GO:0015628">
    <property type="term" value="P:protein secretion by the type II secretion system"/>
    <property type="evidence" value="ECO:0007669"/>
    <property type="project" value="InterPro"/>
</dbReference>
<evidence type="ECO:0000256" key="6">
    <source>
        <dbReference type="SAM" id="Phobius"/>
    </source>
</evidence>
<sequence>MLQFFLRRLHNERGFTLIELLIVVAIIAILAAILIPNFLRARAQAQVAATKGNLKNVATALESYFVDSASYPSPAATSLIPSYTRALPNDPCAGNAAFGAAGGYSYTATGTGSACLSANAGQNIQYTPGGGLQPTP</sequence>
<dbReference type="PRINTS" id="PR00813">
    <property type="entry name" value="BCTERIALGSPG"/>
</dbReference>
<dbReference type="PANTHER" id="PTHR30093">
    <property type="entry name" value="GENERAL SECRETION PATHWAY PROTEIN G"/>
    <property type="match status" value="1"/>
</dbReference>
<dbReference type="PANTHER" id="PTHR30093:SF44">
    <property type="entry name" value="TYPE II SECRETION SYSTEM CORE PROTEIN G"/>
    <property type="match status" value="1"/>
</dbReference>
<dbReference type="InterPro" id="IPR012902">
    <property type="entry name" value="N_methyl_site"/>
</dbReference>
<comment type="subcellular location">
    <subcellularLocation>
        <location evidence="1">Membrane</location>
        <topology evidence="1">Single-pass membrane protein</topology>
    </subcellularLocation>
</comment>
<dbReference type="GO" id="GO:0015627">
    <property type="term" value="C:type II protein secretion system complex"/>
    <property type="evidence" value="ECO:0007669"/>
    <property type="project" value="InterPro"/>
</dbReference>
<evidence type="ECO:0000256" key="3">
    <source>
        <dbReference type="ARBA" id="ARBA00022692"/>
    </source>
</evidence>
<dbReference type="GO" id="GO:0016020">
    <property type="term" value="C:membrane"/>
    <property type="evidence" value="ECO:0007669"/>
    <property type="project" value="UniProtKB-SubCell"/>
</dbReference>
<evidence type="ECO:0000313" key="7">
    <source>
        <dbReference type="EMBL" id="TMJ04996.1"/>
    </source>
</evidence>
<comment type="caution">
    <text evidence="7">The sequence shown here is derived from an EMBL/GenBank/DDBJ whole genome shotgun (WGS) entry which is preliminary data.</text>
</comment>
<proteinExistence type="predicted"/>
<evidence type="ECO:0000256" key="1">
    <source>
        <dbReference type="ARBA" id="ARBA00004167"/>
    </source>
</evidence>
<dbReference type="Proteomes" id="UP000319353">
    <property type="component" value="Unassembled WGS sequence"/>
</dbReference>